<comment type="caution">
    <text evidence="1">The sequence shown here is derived from an EMBL/GenBank/DDBJ whole genome shotgun (WGS) entry which is preliminary data.</text>
</comment>
<name>A0A8B6CDS6_MYTGA</name>
<accession>A0A8B6CDS6</accession>
<dbReference type="EMBL" id="UYJE01001624">
    <property type="protein sequence ID" value="VDI03762.1"/>
    <property type="molecule type" value="Genomic_DNA"/>
</dbReference>
<dbReference type="Pfam" id="PF12796">
    <property type="entry name" value="Ank_2"/>
    <property type="match status" value="1"/>
</dbReference>
<dbReference type="Gene3D" id="1.25.40.20">
    <property type="entry name" value="Ankyrin repeat-containing domain"/>
    <property type="match status" value="1"/>
</dbReference>
<proteinExistence type="predicted"/>
<reference evidence="1" key="1">
    <citation type="submission" date="2018-11" db="EMBL/GenBank/DDBJ databases">
        <authorList>
            <person name="Alioto T."/>
            <person name="Alioto T."/>
        </authorList>
    </citation>
    <scope>NUCLEOTIDE SEQUENCE</scope>
</reference>
<sequence length="125" mass="14391">MLKKLKKQNMNSRKRLSERKLSILNSVIDVNFDEAIMLMKTERCLNFEDTSKTTVLMHACQAKADEKDIMRLVKHLLDKGAYIQVQNVFGKTALDYAKDNGLTQVETLLGKTIHCDFVEDLSWLL</sequence>
<dbReference type="OrthoDB" id="194358at2759"/>
<evidence type="ECO:0000313" key="2">
    <source>
        <dbReference type="Proteomes" id="UP000596742"/>
    </source>
</evidence>
<evidence type="ECO:0000313" key="1">
    <source>
        <dbReference type="EMBL" id="VDI03762.1"/>
    </source>
</evidence>
<dbReference type="SUPFAM" id="SSF48403">
    <property type="entry name" value="Ankyrin repeat"/>
    <property type="match status" value="1"/>
</dbReference>
<dbReference type="AlphaFoldDB" id="A0A8B6CDS6"/>
<dbReference type="InterPro" id="IPR002110">
    <property type="entry name" value="Ankyrin_rpt"/>
</dbReference>
<keyword evidence="2" id="KW-1185">Reference proteome</keyword>
<dbReference type="InterPro" id="IPR036770">
    <property type="entry name" value="Ankyrin_rpt-contain_sf"/>
</dbReference>
<organism evidence="1 2">
    <name type="scientific">Mytilus galloprovincialis</name>
    <name type="common">Mediterranean mussel</name>
    <dbReference type="NCBI Taxonomy" id="29158"/>
    <lineage>
        <taxon>Eukaryota</taxon>
        <taxon>Metazoa</taxon>
        <taxon>Spiralia</taxon>
        <taxon>Lophotrochozoa</taxon>
        <taxon>Mollusca</taxon>
        <taxon>Bivalvia</taxon>
        <taxon>Autobranchia</taxon>
        <taxon>Pteriomorphia</taxon>
        <taxon>Mytilida</taxon>
        <taxon>Mytiloidea</taxon>
        <taxon>Mytilidae</taxon>
        <taxon>Mytilinae</taxon>
        <taxon>Mytilus</taxon>
    </lineage>
</organism>
<protein>
    <submittedName>
        <fullName evidence="1">Uncharacterized protein</fullName>
    </submittedName>
</protein>
<gene>
    <name evidence="1" type="ORF">MGAL_10B002627</name>
</gene>
<dbReference type="Proteomes" id="UP000596742">
    <property type="component" value="Unassembled WGS sequence"/>
</dbReference>